<comment type="pathway">
    <text evidence="3 9">Cofactor biosynthesis; tetrahydrofolate biosynthesis; 7,8-dihydrofolate from 2-amino-4-hydroxy-6-hydroxymethyl-7,8-dihydropteridine diphosphate and 4-aminobenzoate: step 1/2.</text>
</comment>
<comment type="cofactor">
    <cofactor evidence="2 9">
        <name>Mg(2+)</name>
        <dbReference type="ChEBI" id="CHEBI:18420"/>
    </cofactor>
</comment>
<dbReference type="GO" id="GO:0005829">
    <property type="term" value="C:cytosol"/>
    <property type="evidence" value="ECO:0007669"/>
    <property type="project" value="TreeGrafter"/>
</dbReference>
<dbReference type="PROSITE" id="PS50972">
    <property type="entry name" value="PTERIN_BINDING"/>
    <property type="match status" value="1"/>
</dbReference>
<evidence type="ECO:0000313" key="12">
    <source>
        <dbReference type="Proteomes" id="UP000296034"/>
    </source>
</evidence>
<dbReference type="PANTHER" id="PTHR20941">
    <property type="entry name" value="FOLATE SYNTHESIS PROTEINS"/>
    <property type="match status" value="1"/>
</dbReference>
<dbReference type="InterPro" id="IPR000489">
    <property type="entry name" value="Pterin-binding_dom"/>
</dbReference>
<reference evidence="11 12" key="1">
    <citation type="journal article" date="2018" name="Genome Biol. Evol.">
        <title>Cladogenesis and Genomic Streamlining in Extracellular Endosymbionts of Tropical Stink Bugs.</title>
        <authorList>
            <person name="Otero-Bravo A."/>
            <person name="Goffredi S."/>
            <person name="Sabree Z.L."/>
        </authorList>
    </citation>
    <scope>NUCLEOTIDE SEQUENCE [LARGE SCALE GENOMIC DNA]</scope>
    <source>
        <strain evidence="11 12">SoET</strain>
    </source>
</reference>
<accession>A0A2P5SY79</accession>
<proteinExistence type="inferred from homology"/>
<feature type="domain" description="Pterin-binding" evidence="10">
    <location>
        <begin position="15"/>
        <end position="264"/>
    </location>
</feature>
<evidence type="ECO:0000256" key="5">
    <source>
        <dbReference type="ARBA" id="ARBA00022679"/>
    </source>
</evidence>
<gene>
    <name evidence="11" type="primary">folP</name>
    <name evidence="11" type="ORF">CRV11_02040</name>
</gene>
<protein>
    <recommendedName>
        <fullName evidence="4 9">Dihydropteroate synthase</fullName>
        <shortName evidence="9">DHPS</shortName>
        <ecNumber evidence="4 9">2.5.1.15</ecNumber>
    </recommendedName>
    <alternativeName>
        <fullName evidence="9">Dihydropteroate pyrophosphorylase</fullName>
    </alternativeName>
</protein>
<dbReference type="Pfam" id="PF00809">
    <property type="entry name" value="Pterin_bind"/>
    <property type="match status" value="1"/>
</dbReference>
<dbReference type="NCBIfam" id="TIGR01496">
    <property type="entry name" value="DHPS"/>
    <property type="match status" value="1"/>
</dbReference>
<keyword evidence="7 9" id="KW-0460">Magnesium</keyword>
<dbReference type="OrthoDB" id="9811744at2"/>
<organism evidence="11 12">
    <name type="scientific">Candidatus Pantoea edessiphila</name>
    <dbReference type="NCBI Taxonomy" id="2044610"/>
    <lineage>
        <taxon>Bacteria</taxon>
        <taxon>Pseudomonadati</taxon>
        <taxon>Pseudomonadota</taxon>
        <taxon>Gammaproteobacteria</taxon>
        <taxon>Enterobacterales</taxon>
        <taxon>Erwiniaceae</taxon>
        <taxon>Pantoea</taxon>
    </lineage>
</organism>
<dbReference type="GO" id="GO:0046654">
    <property type="term" value="P:tetrahydrofolate biosynthetic process"/>
    <property type="evidence" value="ECO:0007669"/>
    <property type="project" value="UniProtKB-UniPathway"/>
</dbReference>
<evidence type="ECO:0000256" key="2">
    <source>
        <dbReference type="ARBA" id="ARBA00001946"/>
    </source>
</evidence>
<dbReference type="InterPro" id="IPR045031">
    <property type="entry name" value="DHP_synth-like"/>
</dbReference>
<evidence type="ECO:0000313" key="11">
    <source>
        <dbReference type="EMBL" id="PPI87288.1"/>
    </source>
</evidence>
<dbReference type="RefSeq" id="WP_136131694.1">
    <property type="nucleotide sequence ID" value="NZ_PDKS01000002.1"/>
</dbReference>
<dbReference type="GO" id="GO:0046656">
    <property type="term" value="P:folic acid biosynthetic process"/>
    <property type="evidence" value="ECO:0007669"/>
    <property type="project" value="UniProtKB-KW"/>
</dbReference>
<dbReference type="InterPro" id="IPR006390">
    <property type="entry name" value="DHP_synth_dom"/>
</dbReference>
<dbReference type="UniPathway" id="UPA00077">
    <property type="reaction ID" value="UER00156"/>
</dbReference>
<dbReference type="PROSITE" id="PS00792">
    <property type="entry name" value="DHPS_1"/>
    <property type="match status" value="1"/>
</dbReference>
<comment type="function">
    <text evidence="9">Catalyzes the condensation of para-aminobenzoate (pABA) with 6-hydroxymethyl-7,8-dihydropterin diphosphate (DHPt-PP) to form 7,8-dihydropteroate (H2Pte), the immediate precursor of folate derivatives.</text>
</comment>
<keyword evidence="5 9" id="KW-0808">Transferase</keyword>
<comment type="similarity">
    <text evidence="9">Belongs to the DHPS family.</text>
</comment>
<dbReference type="SUPFAM" id="SSF51717">
    <property type="entry name" value="Dihydropteroate synthetase-like"/>
    <property type="match status" value="1"/>
</dbReference>
<evidence type="ECO:0000259" key="10">
    <source>
        <dbReference type="PROSITE" id="PS50972"/>
    </source>
</evidence>
<dbReference type="Gene3D" id="3.20.20.20">
    <property type="entry name" value="Dihydropteroate synthase-like"/>
    <property type="match status" value="1"/>
</dbReference>
<name>A0A2P5SY79_9GAMM</name>
<evidence type="ECO:0000256" key="6">
    <source>
        <dbReference type="ARBA" id="ARBA00022723"/>
    </source>
</evidence>
<dbReference type="GO" id="GO:0046872">
    <property type="term" value="F:metal ion binding"/>
    <property type="evidence" value="ECO:0007669"/>
    <property type="project" value="UniProtKB-KW"/>
</dbReference>
<dbReference type="Proteomes" id="UP000296034">
    <property type="component" value="Unassembled WGS sequence"/>
</dbReference>
<dbReference type="GO" id="GO:0004156">
    <property type="term" value="F:dihydropteroate synthase activity"/>
    <property type="evidence" value="ECO:0007669"/>
    <property type="project" value="UniProtKB-EC"/>
</dbReference>
<dbReference type="EMBL" id="PDKS01000002">
    <property type="protein sequence ID" value="PPI87288.1"/>
    <property type="molecule type" value="Genomic_DNA"/>
</dbReference>
<comment type="catalytic activity">
    <reaction evidence="1">
        <text>(7,8-dihydropterin-6-yl)methyl diphosphate + 4-aminobenzoate = 7,8-dihydropteroate + diphosphate</text>
        <dbReference type="Rhea" id="RHEA:19949"/>
        <dbReference type="ChEBI" id="CHEBI:17836"/>
        <dbReference type="ChEBI" id="CHEBI:17839"/>
        <dbReference type="ChEBI" id="CHEBI:33019"/>
        <dbReference type="ChEBI" id="CHEBI:72950"/>
        <dbReference type="EC" id="2.5.1.15"/>
    </reaction>
</comment>
<evidence type="ECO:0000256" key="9">
    <source>
        <dbReference type="RuleBase" id="RU361205"/>
    </source>
</evidence>
<dbReference type="AlphaFoldDB" id="A0A2P5SY79"/>
<keyword evidence="8 9" id="KW-0289">Folate biosynthesis</keyword>
<sequence>MKLFSRNSYLFLSKINVMGILNITPDSFSDGGKYNKLSKALMHVENMVNSGADIIDVGGESTRPGANNVSVEEELERVIPAIELIKKNFDVWISVNTSKPELIYESFKAGVNIINDVRSLSEHGALEAAVFTDLPVCIMHQSKGLCYQWTYKNTISEINKYFYEYILRYEKAGIKKSNIILDPGFGFGKNSIHNYHILANLNKFHHFKLPLLVGISRKSMIGDLLKINPSNRLIGSITCAVIAALQNIQIIRVHDVQETLEAINIVNIIQNIKECNL</sequence>
<evidence type="ECO:0000256" key="1">
    <source>
        <dbReference type="ARBA" id="ARBA00000012"/>
    </source>
</evidence>
<evidence type="ECO:0000256" key="4">
    <source>
        <dbReference type="ARBA" id="ARBA00012458"/>
    </source>
</evidence>
<dbReference type="CDD" id="cd00739">
    <property type="entry name" value="DHPS"/>
    <property type="match status" value="1"/>
</dbReference>
<dbReference type="InterPro" id="IPR011005">
    <property type="entry name" value="Dihydropteroate_synth-like_sf"/>
</dbReference>
<evidence type="ECO:0000256" key="7">
    <source>
        <dbReference type="ARBA" id="ARBA00022842"/>
    </source>
</evidence>
<dbReference type="PROSITE" id="PS00793">
    <property type="entry name" value="DHPS_2"/>
    <property type="match status" value="1"/>
</dbReference>
<evidence type="ECO:0000256" key="3">
    <source>
        <dbReference type="ARBA" id="ARBA00004763"/>
    </source>
</evidence>
<comment type="caution">
    <text evidence="11">The sequence shown here is derived from an EMBL/GenBank/DDBJ whole genome shotgun (WGS) entry which is preliminary data.</text>
</comment>
<evidence type="ECO:0000256" key="8">
    <source>
        <dbReference type="ARBA" id="ARBA00022909"/>
    </source>
</evidence>
<keyword evidence="6 9" id="KW-0479">Metal-binding</keyword>
<dbReference type="EC" id="2.5.1.15" evidence="4 9"/>
<dbReference type="PANTHER" id="PTHR20941:SF1">
    <property type="entry name" value="FOLIC ACID SYNTHESIS PROTEIN FOL1"/>
    <property type="match status" value="1"/>
</dbReference>